<organism evidence="11 12">
    <name type="scientific">Cucumis sativus</name>
    <name type="common">Cucumber</name>
    <dbReference type="NCBI Taxonomy" id="3659"/>
    <lineage>
        <taxon>Eukaryota</taxon>
        <taxon>Viridiplantae</taxon>
        <taxon>Streptophyta</taxon>
        <taxon>Embryophyta</taxon>
        <taxon>Tracheophyta</taxon>
        <taxon>Spermatophyta</taxon>
        <taxon>Magnoliopsida</taxon>
        <taxon>eudicotyledons</taxon>
        <taxon>Gunneridae</taxon>
        <taxon>Pentapetalae</taxon>
        <taxon>rosids</taxon>
        <taxon>fabids</taxon>
        <taxon>Cucurbitales</taxon>
        <taxon>Cucurbitaceae</taxon>
        <taxon>Benincaseae</taxon>
        <taxon>Cucumis</taxon>
    </lineage>
</organism>
<sequence length="432" mass="47286">MAEVDIRDPIIKLFGKTISLPLNHLDLPSDSKFPSSETTEKETSCEELGLEKRGNSSGNQITDQTTSGVSENPLEEREISSPKASKNEEQSETSNSPDNKTSKKPDKILPCPRCNSMDTKFCYFNNYNVNQPRHFCKNCQRYWTAGGTMRNVPVGAGRRKNKNSSSSHFRQLIIPDGGNHRHQFLDNNGTFLTFASDSSISNSQSCNPNGFLVNTENGDDHSSKSSITASNSSEKGAKMASQQSIAKNVFPFLPQLQSFTGLSLPYSSIPPPSAPFYPPGIPVSYYPSQPYWGYLAPPSLTLINPNGQNSSTNSCVLGKRLRDGKLVKSPSNTESEIGKQRNYEELCLGIPRTMKVDDPNEAAKSCIWSTLGIKNDKKAGGGSTSTTINGGSLFVSLQQSTKGKEETQIESWSLLQANPAAFSRALKFREIV</sequence>
<evidence type="ECO:0000256" key="6">
    <source>
        <dbReference type="ARBA" id="ARBA00023163"/>
    </source>
</evidence>
<dbReference type="Proteomes" id="UP000029981">
    <property type="component" value="Chromosome 5"/>
</dbReference>
<keyword evidence="2 8" id="KW-0863">Zinc-finger</keyword>
<evidence type="ECO:0000256" key="5">
    <source>
        <dbReference type="ARBA" id="ARBA00023125"/>
    </source>
</evidence>
<dbReference type="EMBL" id="CM002926">
    <property type="protein sequence ID" value="KGN51929.1"/>
    <property type="molecule type" value="Genomic_DNA"/>
</dbReference>
<dbReference type="PANTHER" id="PTHR31089">
    <property type="entry name" value="CYCLIC DOF FACTOR 2"/>
    <property type="match status" value="1"/>
</dbReference>
<keyword evidence="7 8" id="KW-0539">Nucleus</keyword>
<dbReference type="Gramene" id="KGN51929">
    <property type="protein sequence ID" value="KGN51929"/>
    <property type="gene ID" value="Csa_5G605720"/>
</dbReference>
<evidence type="ECO:0000256" key="8">
    <source>
        <dbReference type="PROSITE-ProRule" id="PRU00071"/>
    </source>
</evidence>
<evidence type="ECO:0000256" key="9">
    <source>
        <dbReference type="SAM" id="MobiDB-lite"/>
    </source>
</evidence>
<dbReference type="PANTHER" id="PTHR31089:SF75">
    <property type="entry name" value="CYCLIC DOF FACTOR 2"/>
    <property type="match status" value="1"/>
</dbReference>
<evidence type="ECO:0000256" key="4">
    <source>
        <dbReference type="ARBA" id="ARBA00023015"/>
    </source>
</evidence>
<feature type="compositionally biased region" description="Low complexity" evidence="9">
    <location>
        <begin position="224"/>
        <end position="233"/>
    </location>
</feature>
<accession>A0A0A0KSR0</accession>
<dbReference type="STRING" id="3659.A0A0A0KSR0"/>
<evidence type="ECO:0000313" key="12">
    <source>
        <dbReference type="Proteomes" id="UP000029981"/>
    </source>
</evidence>
<proteinExistence type="predicted"/>
<keyword evidence="6" id="KW-0804">Transcription</keyword>
<evidence type="ECO:0000256" key="3">
    <source>
        <dbReference type="ARBA" id="ARBA00022833"/>
    </source>
</evidence>
<keyword evidence="4" id="KW-0805">Transcription regulation</keyword>
<reference evidence="11 12" key="2">
    <citation type="journal article" date="2009" name="PLoS ONE">
        <title>An integrated genetic and cytogenetic map of the cucumber genome.</title>
        <authorList>
            <person name="Ren Y."/>
            <person name="Zhang Z."/>
            <person name="Liu J."/>
            <person name="Staub J.E."/>
            <person name="Han Y."/>
            <person name="Cheng Z."/>
            <person name="Li X."/>
            <person name="Lu J."/>
            <person name="Miao H."/>
            <person name="Kang H."/>
            <person name="Xie B."/>
            <person name="Gu X."/>
            <person name="Wang X."/>
            <person name="Du Y."/>
            <person name="Jin W."/>
            <person name="Huang S."/>
        </authorList>
    </citation>
    <scope>NUCLEOTIDE SEQUENCE [LARGE SCALE GENOMIC DNA]</scope>
    <source>
        <strain evidence="12">cv. 9930</strain>
    </source>
</reference>
<feature type="region of interest" description="Disordered" evidence="9">
    <location>
        <begin position="208"/>
        <end position="240"/>
    </location>
</feature>
<dbReference type="Pfam" id="PF02701">
    <property type="entry name" value="Zn_ribbon_Dof"/>
    <property type="match status" value="1"/>
</dbReference>
<dbReference type="InterPro" id="IPR045174">
    <property type="entry name" value="Dof"/>
</dbReference>
<dbReference type="AlphaFoldDB" id="A0A0A0KSR0"/>
<dbReference type="OMA" id="LTFHEQT"/>
<dbReference type="KEGG" id="csv:105435572"/>
<reference evidence="11 12" key="3">
    <citation type="journal article" date="2010" name="BMC Genomics">
        <title>Transcriptome sequencing and comparative analysis of cucumber flowers with different sex types.</title>
        <authorList>
            <person name="Guo S."/>
            <person name="Zheng Y."/>
            <person name="Joung J.G."/>
            <person name="Liu S."/>
            <person name="Zhang Z."/>
            <person name="Crasta O.R."/>
            <person name="Sobral B.W."/>
            <person name="Xu Y."/>
            <person name="Huang S."/>
            <person name="Fei Z."/>
        </authorList>
    </citation>
    <scope>NUCLEOTIDE SEQUENCE [LARGE SCALE GENOMIC DNA]</scope>
    <source>
        <strain evidence="12">cv. 9930</strain>
    </source>
</reference>
<dbReference type="GO" id="GO:0008270">
    <property type="term" value="F:zinc ion binding"/>
    <property type="evidence" value="ECO:0007669"/>
    <property type="project" value="UniProtKB-KW"/>
</dbReference>
<keyword evidence="5 8" id="KW-0238">DNA-binding</keyword>
<feature type="compositionally biased region" description="Basic and acidic residues" evidence="9">
    <location>
        <begin position="38"/>
        <end position="54"/>
    </location>
</feature>
<dbReference type="GO" id="GO:0003700">
    <property type="term" value="F:DNA-binding transcription factor activity"/>
    <property type="evidence" value="ECO:0000318"/>
    <property type="project" value="GO_Central"/>
</dbReference>
<evidence type="ECO:0000256" key="1">
    <source>
        <dbReference type="ARBA" id="ARBA00022723"/>
    </source>
</evidence>
<evidence type="ECO:0000256" key="2">
    <source>
        <dbReference type="ARBA" id="ARBA00022771"/>
    </source>
</evidence>
<evidence type="ECO:0000259" key="10">
    <source>
        <dbReference type="PROSITE" id="PS50884"/>
    </source>
</evidence>
<feature type="region of interest" description="Disordered" evidence="9">
    <location>
        <begin position="23"/>
        <end position="109"/>
    </location>
</feature>
<evidence type="ECO:0000313" key="11">
    <source>
        <dbReference type="EMBL" id="KGN51929.1"/>
    </source>
</evidence>
<evidence type="ECO:0000256" key="7">
    <source>
        <dbReference type="ARBA" id="ARBA00023242"/>
    </source>
</evidence>
<feature type="compositionally biased region" description="Basic and acidic residues" evidence="9">
    <location>
        <begin position="74"/>
        <end position="89"/>
    </location>
</feature>
<dbReference type="PROSITE" id="PS01361">
    <property type="entry name" value="ZF_DOF_1"/>
    <property type="match status" value="1"/>
</dbReference>
<feature type="compositionally biased region" description="Polar residues" evidence="9">
    <location>
        <begin position="55"/>
        <end position="70"/>
    </location>
</feature>
<reference evidence="11 12" key="1">
    <citation type="journal article" date="2009" name="Nat. Genet.">
        <title>The genome of the cucumber, Cucumis sativus L.</title>
        <authorList>
            <person name="Huang S."/>
            <person name="Li R."/>
            <person name="Zhang Z."/>
            <person name="Li L."/>
            <person name="Gu X."/>
            <person name="Fan W."/>
            <person name="Lucas W.J."/>
            <person name="Wang X."/>
            <person name="Xie B."/>
            <person name="Ni P."/>
            <person name="Ren Y."/>
            <person name="Zhu H."/>
            <person name="Li J."/>
            <person name="Lin K."/>
            <person name="Jin W."/>
            <person name="Fei Z."/>
            <person name="Li G."/>
            <person name="Staub J."/>
            <person name="Kilian A."/>
            <person name="van der Vossen E.A."/>
            <person name="Wu Y."/>
            <person name="Guo J."/>
            <person name="He J."/>
            <person name="Jia Z."/>
            <person name="Ren Y."/>
            <person name="Tian G."/>
            <person name="Lu Y."/>
            <person name="Ruan J."/>
            <person name="Qian W."/>
            <person name="Wang M."/>
            <person name="Huang Q."/>
            <person name="Li B."/>
            <person name="Xuan Z."/>
            <person name="Cao J."/>
            <person name="Asan"/>
            <person name="Wu Z."/>
            <person name="Zhang J."/>
            <person name="Cai Q."/>
            <person name="Bai Y."/>
            <person name="Zhao B."/>
            <person name="Han Y."/>
            <person name="Li Y."/>
            <person name="Li X."/>
            <person name="Wang S."/>
            <person name="Shi Q."/>
            <person name="Liu S."/>
            <person name="Cho W.K."/>
            <person name="Kim J.Y."/>
            <person name="Xu Y."/>
            <person name="Heller-Uszynska K."/>
            <person name="Miao H."/>
            <person name="Cheng Z."/>
            <person name="Zhang S."/>
            <person name="Wu J."/>
            <person name="Yang Y."/>
            <person name="Kang H."/>
            <person name="Li M."/>
            <person name="Liang H."/>
            <person name="Ren X."/>
            <person name="Shi Z."/>
            <person name="Wen M."/>
            <person name="Jian M."/>
            <person name="Yang H."/>
            <person name="Zhang G."/>
            <person name="Yang Z."/>
            <person name="Chen R."/>
            <person name="Liu S."/>
            <person name="Li J."/>
            <person name="Ma L."/>
            <person name="Liu H."/>
            <person name="Zhou Y."/>
            <person name="Zhao J."/>
            <person name="Fang X."/>
            <person name="Li G."/>
            <person name="Fang L."/>
            <person name="Li Y."/>
            <person name="Liu D."/>
            <person name="Zheng H."/>
            <person name="Zhang Y."/>
            <person name="Qin N."/>
            <person name="Li Z."/>
            <person name="Yang G."/>
            <person name="Yang S."/>
            <person name="Bolund L."/>
            <person name="Kristiansen K."/>
            <person name="Zheng H."/>
            <person name="Li S."/>
            <person name="Zhang X."/>
            <person name="Yang H."/>
            <person name="Wang J."/>
            <person name="Sun R."/>
            <person name="Zhang B."/>
            <person name="Jiang S."/>
            <person name="Wang J."/>
            <person name="Du Y."/>
            <person name="Li S."/>
        </authorList>
    </citation>
    <scope>NUCLEOTIDE SEQUENCE [LARGE SCALE GENOMIC DNA]</scope>
    <source>
        <strain evidence="12">cv. 9930</strain>
    </source>
</reference>
<dbReference type="GO" id="GO:0003677">
    <property type="term" value="F:DNA binding"/>
    <property type="evidence" value="ECO:0000318"/>
    <property type="project" value="GO_Central"/>
</dbReference>
<dbReference type="OrthoDB" id="1927254at2759"/>
<keyword evidence="1" id="KW-0479">Metal-binding</keyword>
<feature type="domain" description="Dof-type" evidence="10">
    <location>
        <begin position="109"/>
        <end position="163"/>
    </location>
</feature>
<dbReference type="GO" id="GO:0005634">
    <property type="term" value="C:nucleus"/>
    <property type="evidence" value="ECO:0007669"/>
    <property type="project" value="UniProtKB-SubCell"/>
</dbReference>
<gene>
    <name evidence="11" type="ORF">Csa_5G605720</name>
</gene>
<keyword evidence="3" id="KW-0862">Zinc</keyword>
<dbReference type="PROSITE" id="PS50884">
    <property type="entry name" value="ZF_DOF_2"/>
    <property type="match status" value="1"/>
</dbReference>
<keyword evidence="12" id="KW-1185">Reference proteome</keyword>
<reference evidence="11 12" key="4">
    <citation type="journal article" date="2011" name="BMC Genomics">
        <title>RNA-Seq improves annotation of protein-coding genes in the cucumber genome.</title>
        <authorList>
            <person name="Li Z."/>
            <person name="Zhang Z."/>
            <person name="Yan P."/>
            <person name="Huang S."/>
            <person name="Fei Z."/>
            <person name="Lin K."/>
        </authorList>
    </citation>
    <scope>NUCLEOTIDE SEQUENCE [LARGE SCALE GENOMIC DNA]</scope>
    <source>
        <strain evidence="12">cv. 9930</strain>
    </source>
</reference>
<comment type="subcellular location">
    <subcellularLocation>
        <location evidence="8">Nucleus</location>
    </subcellularLocation>
</comment>
<dbReference type="InterPro" id="IPR003851">
    <property type="entry name" value="Znf_Dof"/>
</dbReference>
<name>A0A0A0KSR0_CUCSA</name>
<protein>
    <recommendedName>
        <fullName evidence="10">Dof-type domain-containing protein</fullName>
    </recommendedName>
</protein>